<reference evidence="1" key="1">
    <citation type="journal article" date="2021" name="Proc. Natl. Acad. Sci. U.S.A.">
        <title>A Catalog of Tens of Thousands of Viruses from Human Metagenomes Reveals Hidden Associations with Chronic Diseases.</title>
        <authorList>
            <person name="Tisza M.J."/>
            <person name="Buck C.B."/>
        </authorList>
    </citation>
    <scope>NUCLEOTIDE SEQUENCE</scope>
    <source>
        <strain evidence="1">Ct3Mm15</strain>
    </source>
</reference>
<protein>
    <submittedName>
        <fullName evidence="1">Uncharacterized protein</fullName>
    </submittedName>
</protein>
<evidence type="ECO:0000313" key="1">
    <source>
        <dbReference type="EMBL" id="DAE92553.1"/>
    </source>
</evidence>
<organism evidence="1">
    <name type="scientific">Siphoviridae sp. ct3Mm15</name>
    <dbReference type="NCBI Taxonomy" id="2827558"/>
    <lineage>
        <taxon>Viruses</taxon>
        <taxon>Duplodnaviria</taxon>
        <taxon>Heunggongvirae</taxon>
        <taxon>Uroviricota</taxon>
        <taxon>Caudoviricetes</taxon>
    </lineage>
</organism>
<proteinExistence type="predicted"/>
<sequence length="80" mass="9357">MQSYALFYAAFITALGKLPIHLMSEGEQRAILLLLFRTTYTVRDFESSMKKTLEELKERGDLFAIGLFTELVKHYKKEKH</sequence>
<accession>A0A8S5RTE7</accession>
<dbReference type="EMBL" id="BK057802">
    <property type="protein sequence ID" value="DAE92553.1"/>
    <property type="molecule type" value="Genomic_DNA"/>
</dbReference>
<name>A0A8S5RTE7_9CAUD</name>